<dbReference type="OrthoDB" id="9179041at2"/>
<accession>A0A2S6H7C3</accession>
<gene>
    <name evidence="4" type="ORF">B0F88_102369</name>
</gene>
<dbReference type="AlphaFoldDB" id="A0A2S6H7C3"/>
<evidence type="ECO:0000313" key="5">
    <source>
        <dbReference type="Proteomes" id="UP000238071"/>
    </source>
</evidence>
<feature type="domain" description="HTH tetR-type" evidence="3">
    <location>
        <begin position="21"/>
        <end position="81"/>
    </location>
</feature>
<keyword evidence="5" id="KW-1185">Reference proteome</keyword>
<feature type="DNA-binding region" description="H-T-H motif" evidence="2">
    <location>
        <begin position="44"/>
        <end position="63"/>
    </location>
</feature>
<dbReference type="Pfam" id="PF00440">
    <property type="entry name" value="TetR_N"/>
    <property type="match status" value="1"/>
</dbReference>
<dbReference type="SUPFAM" id="SSF46689">
    <property type="entry name" value="Homeodomain-like"/>
    <property type="match status" value="1"/>
</dbReference>
<dbReference type="EMBL" id="PTIY01000002">
    <property type="protein sequence ID" value="PPK73384.1"/>
    <property type="molecule type" value="Genomic_DNA"/>
</dbReference>
<dbReference type="InterPro" id="IPR009057">
    <property type="entry name" value="Homeodomain-like_sf"/>
</dbReference>
<sequence length="230" mass="26936">MEIQLQIKMNEKLFLRDPEQSELGKKIILHSIQLIHLNGFEAFTFKKLAEAIGTTEAGIYRYFENKHRLLIYLTAWYWSWLEYQVSFQTNNINDPVVKLKRVINLLATTVEDDIRTSYVDESLLHQIIITEGTKAYLNKRVSEDNKDHLFKPYKDLCAVIGNMILECNPRYKYPKSLASTIIEVAHFQNFFMNHLPSLTDFGKNKDEAEIVRFLEDLVFSSLQSTSFDKE</sequence>
<dbReference type="PROSITE" id="PS50977">
    <property type="entry name" value="HTH_TETR_2"/>
    <property type="match status" value="1"/>
</dbReference>
<dbReference type="Gene3D" id="1.10.357.10">
    <property type="entry name" value="Tetracycline Repressor, domain 2"/>
    <property type="match status" value="1"/>
</dbReference>
<reference evidence="4 5" key="1">
    <citation type="submission" date="2018-02" db="EMBL/GenBank/DDBJ databases">
        <title>Subsurface microbial communities from deep shales in Ohio and West Virginia, USA.</title>
        <authorList>
            <person name="Wrighton K."/>
        </authorList>
    </citation>
    <scope>NUCLEOTIDE SEQUENCE [LARGE SCALE GENOMIC DNA]</scope>
    <source>
        <strain evidence="4 5">OWC-G53F</strain>
    </source>
</reference>
<keyword evidence="1 2" id="KW-0238">DNA-binding</keyword>
<evidence type="ECO:0000256" key="1">
    <source>
        <dbReference type="ARBA" id="ARBA00023125"/>
    </source>
</evidence>
<dbReference type="Proteomes" id="UP000238071">
    <property type="component" value="Unassembled WGS sequence"/>
</dbReference>
<name>A0A2S6H7C3_9GAMM</name>
<organism evidence="4 5">
    <name type="scientific">Methylobacter tundripaludum</name>
    <dbReference type="NCBI Taxonomy" id="173365"/>
    <lineage>
        <taxon>Bacteria</taxon>
        <taxon>Pseudomonadati</taxon>
        <taxon>Pseudomonadota</taxon>
        <taxon>Gammaproteobacteria</taxon>
        <taxon>Methylococcales</taxon>
        <taxon>Methylococcaceae</taxon>
        <taxon>Methylobacter</taxon>
    </lineage>
</organism>
<dbReference type="GO" id="GO:0003677">
    <property type="term" value="F:DNA binding"/>
    <property type="evidence" value="ECO:0007669"/>
    <property type="project" value="UniProtKB-UniRule"/>
</dbReference>
<proteinExistence type="predicted"/>
<comment type="caution">
    <text evidence="4">The sequence shown here is derived from an EMBL/GenBank/DDBJ whole genome shotgun (WGS) entry which is preliminary data.</text>
</comment>
<evidence type="ECO:0000256" key="2">
    <source>
        <dbReference type="PROSITE-ProRule" id="PRU00335"/>
    </source>
</evidence>
<evidence type="ECO:0000313" key="4">
    <source>
        <dbReference type="EMBL" id="PPK73384.1"/>
    </source>
</evidence>
<evidence type="ECO:0000259" key="3">
    <source>
        <dbReference type="PROSITE" id="PS50977"/>
    </source>
</evidence>
<protein>
    <submittedName>
        <fullName evidence="4">TetR family transcriptional regulator</fullName>
    </submittedName>
</protein>
<dbReference type="InterPro" id="IPR001647">
    <property type="entry name" value="HTH_TetR"/>
</dbReference>